<dbReference type="GO" id="GO:0016763">
    <property type="term" value="F:pentosyltransferase activity"/>
    <property type="evidence" value="ECO:0007669"/>
    <property type="project" value="TreeGrafter"/>
</dbReference>
<dbReference type="Pfam" id="PF13231">
    <property type="entry name" value="PMT_2"/>
    <property type="match status" value="1"/>
</dbReference>
<accession>A0AB39KZP9</accession>
<feature type="transmembrane region" description="Helical" evidence="8">
    <location>
        <begin position="183"/>
        <end position="202"/>
    </location>
</feature>
<dbReference type="GO" id="GO:0005886">
    <property type="term" value="C:plasma membrane"/>
    <property type="evidence" value="ECO:0007669"/>
    <property type="project" value="UniProtKB-SubCell"/>
</dbReference>
<evidence type="ECO:0000256" key="7">
    <source>
        <dbReference type="ARBA" id="ARBA00023136"/>
    </source>
</evidence>
<evidence type="ECO:0000256" key="4">
    <source>
        <dbReference type="ARBA" id="ARBA00022679"/>
    </source>
</evidence>
<evidence type="ECO:0000256" key="6">
    <source>
        <dbReference type="ARBA" id="ARBA00022989"/>
    </source>
</evidence>
<feature type="domain" description="Glycosyltransferase RgtA/B/C/D-like" evidence="9">
    <location>
        <begin position="52"/>
        <end position="190"/>
    </location>
</feature>
<evidence type="ECO:0000313" key="10">
    <source>
        <dbReference type="EMBL" id="XDP44046.1"/>
    </source>
</evidence>
<sequence length="478" mass="52473">MISLALLIPGFWRPSLWTDEAATASAVRREWPELFFMLGKVDLVHGFYYVLVKSWTDVAGVNEITLRLPSVVGGAGAIALVVILVRRWAGPRAGLTAGLILALLPRFEFAATDARSYAMTITAVLAALYYVDLLRETLRRSYAFVFGIASTVAVALSFYCVLLVVAVLAVVPLDQRLRRRWRTLVLAAAPSMIVAAWIAVLASGQKFQIAWIPPIDGNVALEVLFAQWFGDATMWTGQGLIPQPSWAEMPAMFVMAFVILPLAAVAIVTRSNTYPVRLAIACILAPIVLLLIASALLGGSYYLPRYVTFTAPAIVVLAVFGIQELGRRGRGARRLVAAIAVLGLVIPGLASLAGQRSQYGRAPDDDFRFVADIMQQYSRPGEAFAVEAGEDLFIAAYPVPFRGRLDITRGISAEEWGLIFNQRFPLESRLDAVMKQSVIWSIHPVSKPEEENILRSRGWVEAARWTGTGHEIVRFVRS</sequence>
<proteinExistence type="predicted"/>
<feature type="transmembrane region" description="Helical" evidence="8">
    <location>
        <begin position="303"/>
        <end position="323"/>
    </location>
</feature>
<keyword evidence="3 10" id="KW-0328">Glycosyltransferase</keyword>
<evidence type="ECO:0000256" key="3">
    <source>
        <dbReference type="ARBA" id="ARBA00022676"/>
    </source>
</evidence>
<protein>
    <submittedName>
        <fullName evidence="10">Glycosyltransferase family 39 protein</fullName>
        <ecNumber evidence="10">2.4.-.-</ecNumber>
    </submittedName>
</protein>
<dbReference type="EMBL" id="CP163302">
    <property type="protein sequence ID" value="XDP44046.1"/>
    <property type="molecule type" value="Genomic_DNA"/>
</dbReference>
<evidence type="ECO:0000256" key="5">
    <source>
        <dbReference type="ARBA" id="ARBA00022692"/>
    </source>
</evidence>
<dbReference type="PANTHER" id="PTHR33908">
    <property type="entry name" value="MANNOSYLTRANSFERASE YKCB-RELATED"/>
    <property type="match status" value="1"/>
</dbReference>
<dbReference type="GO" id="GO:0009103">
    <property type="term" value="P:lipopolysaccharide biosynthetic process"/>
    <property type="evidence" value="ECO:0007669"/>
    <property type="project" value="UniProtKB-ARBA"/>
</dbReference>
<dbReference type="RefSeq" id="WP_369044871.1">
    <property type="nucleotide sequence ID" value="NZ_CP163302.1"/>
</dbReference>
<feature type="transmembrane region" description="Helical" evidence="8">
    <location>
        <begin position="114"/>
        <end position="131"/>
    </location>
</feature>
<dbReference type="InterPro" id="IPR038731">
    <property type="entry name" value="RgtA/B/C-like"/>
</dbReference>
<feature type="transmembrane region" description="Helical" evidence="8">
    <location>
        <begin position="335"/>
        <end position="354"/>
    </location>
</feature>
<evidence type="ECO:0000256" key="8">
    <source>
        <dbReference type="SAM" id="Phobius"/>
    </source>
</evidence>
<feature type="transmembrane region" description="Helical" evidence="8">
    <location>
        <begin position="143"/>
        <end position="171"/>
    </location>
</feature>
<keyword evidence="4 10" id="KW-0808">Transferase</keyword>
<gene>
    <name evidence="10" type="ORF">AB5L97_12205</name>
</gene>
<dbReference type="PANTHER" id="PTHR33908:SF3">
    <property type="entry name" value="UNDECAPRENYL PHOSPHATE-ALPHA-4-AMINO-4-DEOXY-L-ARABINOSE ARABINOSYL TRANSFERASE"/>
    <property type="match status" value="1"/>
</dbReference>
<dbReference type="AlphaFoldDB" id="A0AB39KZP9"/>
<feature type="transmembrane region" description="Helical" evidence="8">
    <location>
        <begin position="249"/>
        <end position="269"/>
    </location>
</feature>
<keyword evidence="7 8" id="KW-0472">Membrane</keyword>
<dbReference type="EC" id="2.4.-.-" evidence="10"/>
<organism evidence="10">
    <name type="scientific">Sinomonas puerhi</name>
    <dbReference type="NCBI Taxonomy" id="3238584"/>
    <lineage>
        <taxon>Bacteria</taxon>
        <taxon>Bacillati</taxon>
        <taxon>Actinomycetota</taxon>
        <taxon>Actinomycetes</taxon>
        <taxon>Micrococcales</taxon>
        <taxon>Micrococcaceae</taxon>
        <taxon>Sinomonas</taxon>
    </lineage>
</organism>
<feature type="transmembrane region" description="Helical" evidence="8">
    <location>
        <begin position="276"/>
        <end position="297"/>
    </location>
</feature>
<keyword evidence="5 8" id="KW-0812">Transmembrane</keyword>
<keyword evidence="6 8" id="KW-1133">Transmembrane helix</keyword>
<reference evidence="10" key="1">
    <citation type="submission" date="2024-07" db="EMBL/GenBank/DDBJ databases">
        <authorList>
            <person name="fu j."/>
        </authorList>
    </citation>
    <scope>NUCLEOTIDE SEQUENCE</scope>
    <source>
        <strain evidence="10">P10A9</strain>
    </source>
</reference>
<evidence type="ECO:0000256" key="2">
    <source>
        <dbReference type="ARBA" id="ARBA00022475"/>
    </source>
</evidence>
<feature type="transmembrane region" description="Helical" evidence="8">
    <location>
        <begin position="64"/>
        <end position="85"/>
    </location>
</feature>
<name>A0AB39KZP9_9MICC</name>
<dbReference type="GO" id="GO:0010041">
    <property type="term" value="P:response to iron(III) ion"/>
    <property type="evidence" value="ECO:0007669"/>
    <property type="project" value="TreeGrafter"/>
</dbReference>
<evidence type="ECO:0000256" key="1">
    <source>
        <dbReference type="ARBA" id="ARBA00004651"/>
    </source>
</evidence>
<dbReference type="KEGG" id="spue:AB5L97_12205"/>
<dbReference type="InterPro" id="IPR050297">
    <property type="entry name" value="LipidA_mod_glycosyltrf_83"/>
</dbReference>
<comment type="subcellular location">
    <subcellularLocation>
        <location evidence="1">Cell membrane</location>
        <topology evidence="1">Multi-pass membrane protein</topology>
    </subcellularLocation>
</comment>
<keyword evidence="2" id="KW-1003">Cell membrane</keyword>
<evidence type="ECO:0000259" key="9">
    <source>
        <dbReference type="Pfam" id="PF13231"/>
    </source>
</evidence>